<organism evidence="4 5">
    <name type="scientific">Rhizoctonia solani</name>
    <dbReference type="NCBI Taxonomy" id="456999"/>
    <lineage>
        <taxon>Eukaryota</taxon>
        <taxon>Fungi</taxon>
        <taxon>Dikarya</taxon>
        <taxon>Basidiomycota</taxon>
        <taxon>Agaricomycotina</taxon>
        <taxon>Agaricomycetes</taxon>
        <taxon>Cantharellales</taxon>
        <taxon>Ceratobasidiaceae</taxon>
        <taxon>Rhizoctonia</taxon>
    </lineage>
</organism>
<feature type="transmembrane region" description="Helical" evidence="2">
    <location>
        <begin position="161"/>
        <end position="182"/>
    </location>
</feature>
<evidence type="ECO:0000313" key="5">
    <source>
        <dbReference type="Proteomes" id="UP000663846"/>
    </source>
</evidence>
<feature type="region of interest" description="Disordered" evidence="1">
    <location>
        <begin position="132"/>
        <end position="152"/>
    </location>
</feature>
<feature type="region of interest" description="Disordered" evidence="1">
    <location>
        <begin position="89"/>
        <end position="120"/>
    </location>
</feature>
<gene>
    <name evidence="4" type="ORF">RDB_LOCUS69695</name>
</gene>
<keyword evidence="2" id="KW-0472">Membrane</keyword>
<keyword evidence="2" id="KW-0812">Transmembrane</keyword>
<evidence type="ECO:0000256" key="3">
    <source>
        <dbReference type="SAM" id="SignalP"/>
    </source>
</evidence>
<evidence type="ECO:0000256" key="1">
    <source>
        <dbReference type="SAM" id="MobiDB-lite"/>
    </source>
</evidence>
<keyword evidence="2" id="KW-1133">Transmembrane helix</keyword>
<evidence type="ECO:0000313" key="4">
    <source>
        <dbReference type="EMBL" id="CAE6411392.1"/>
    </source>
</evidence>
<feature type="compositionally biased region" description="Polar residues" evidence="1">
    <location>
        <begin position="340"/>
        <end position="353"/>
    </location>
</feature>
<feature type="region of interest" description="Disordered" evidence="1">
    <location>
        <begin position="320"/>
        <end position="354"/>
    </location>
</feature>
<dbReference type="Proteomes" id="UP000663846">
    <property type="component" value="Unassembled WGS sequence"/>
</dbReference>
<dbReference type="OrthoDB" id="3243802at2759"/>
<protein>
    <submittedName>
        <fullName evidence="4">Uncharacterized protein</fullName>
    </submittedName>
</protein>
<proteinExistence type="predicted"/>
<feature type="signal peptide" evidence="3">
    <location>
        <begin position="1"/>
        <end position="21"/>
    </location>
</feature>
<name>A0A8H2X2I6_9AGAM</name>
<keyword evidence="3" id="KW-0732">Signal</keyword>
<feature type="compositionally biased region" description="Low complexity" evidence="1">
    <location>
        <begin position="106"/>
        <end position="120"/>
    </location>
</feature>
<dbReference type="EMBL" id="CAJMWS010000313">
    <property type="protein sequence ID" value="CAE6411392.1"/>
    <property type="molecule type" value="Genomic_DNA"/>
</dbReference>
<dbReference type="AlphaFoldDB" id="A0A8H2X2I6"/>
<feature type="compositionally biased region" description="Acidic residues" evidence="1">
    <location>
        <begin position="96"/>
        <end position="105"/>
    </location>
</feature>
<feature type="chain" id="PRO_5034621150" evidence="3">
    <location>
        <begin position="22"/>
        <end position="643"/>
    </location>
</feature>
<sequence length="643" mass="70435">MMVHIYLAFSLITCVLSTANGYEPTRGQFQEQLRGLETPHRSLHPRQTPIVVAPPSFRTSLPPQSTSLNYWWPYGPNGVNPTTTIPPTSSGVTEMETTDFEDDSSTEATRSTSTTMLSSTTLRTLASSSIKFEETTNGSAGKETGITEPTTSGDDAFNVTALLPLFIILGVLVVVTLAGWTYGRCLGSCRRSGEPAPGGPDIGGKPYEDNGYERDTIGPLRSLGASWVDASRIHSPKLSSGGYYPIREVSMEGESGTTSKNMSNKREGRSWFSRTLSGRKRAINSPSGERGLNAPLVYPTHVRQLPVGGLHARNFGFDSRSSPTHMQSPKTLRAGAASPTVGSSWLSPVSSVRPTPLLSASRHASLRRNIANKIKVDDSSSLVMTNDLADNFRHFDHKRSQSVSLDAEDWSDHKGEAYMRYTAHCASPNTGPKSPMWSPDLEMHHERMRRLRITAEAAHYTIPVSTFSINSPEPRDITHPLQPAPAVLLSPPLQPHLFFTQTNSDDSECDETSESAVAKLRFTRSNPSRNLTRHSNKANVSHHDLFGPYLPLDPTNCRTRKGKARAQGLMESTETLPLSPELRGAAMTKLDEIVKSHWSIRNLAEAPLSPVFYGALTPLLDRHALSEDKSNQTGIEETLLVNH</sequence>
<feature type="region of interest" description="Disordered" evidence="1">
    <location>
        <begin position="189"/>
        <end position="211"/>
    </location>
</feature>
<evidence type="ECO:0000256" key="2">
    <source>
        <dbReference type="SAM" id="Phobius"/>
    </source>
</evidence>
<accession>A0A8H2X2I6</accession>
<feature type="compositionally biased region" description="Polar residues" evidence="1">
    <location>
        <begin position="320"/>
        <end position="330"/>
    </location>
</feature>
<comment type="caution">
    <text evidence="4">The sequence shown here is derived from an EMBL/GenBank/DDBJ whole genome shotgun (WGS) entry which is preliminary data.</text>
</comment>
<reference evidence="4" key="1">
    <citation type="submission" date="2021-01" db="EMBL/GenBank/DDBJ databases">
        <authorList>
            <person name="Kaushik A."/>
        </authorList>
    </citation>
    <scope>NUCLEOTIDE SEQUENCE</scope>
    <source>
        <strain evidence="4">AG1-1C</strain>
    </source>
</reference>